<keyword evidence="1" id="KW-0812">Transmembrane</keyword>
<feature type="transmembrane region" description="Helical" evidence="1">
    <location>
        <begin position="57"/>
        <end position="76"/>
    </location>
</feature>
<reference evidence="3 4" key="1">
    <citation type="submission" date="2023-04" db="EMBL/GenBank/DDBJ databases">
        <title>A novel bacteria isolated from coastal sediment.</title>
        <authorList>
            <person name="Liu X.-J."/>
            <person name="Du Z.-J."/>
        </authorList>
    </citation>
    <scope>NUCLEOTIDE SEQUENCE [LARGE SCALE GENOMIC DNA]</scope>
    <source>
        <strain evidence="3 4">SDUM461003</strain>
    </source>
</reference>
<name>A0ABU1B276_9BACT</name>
<feature type="transmembrane region" description="Helical" evidence="1">
    <location>
        <begin position="129"/>
        <end position="150"/>
    </location>
</feature>
<dbReference type="PANTHER" id="PTHR42208:SF1">
    <property type="entry name" value="HEAVY METAL TRANSPORTER"/>
    <property type="match status" value="1"/>
</dbReference>
<proteinExistence type="predicted"/>
<dbReference type="Proteomes" id="UP001225316">
    <property type="component" value="Unassembled WGS sequence"/>
</dbReference>
<dbReference type="Pfam" id="PF13386">
    <property type="entry name" value="DsbD_2"/>
    <property type="match status" value="1"/>
</dbReference>
<gene>
    <name evidence="3" type="ORF">QEH52_18525</name>
</gene>
<dbReference type="EMBL" id="JARXHW010000080">
    <property type="protein sequence ID" value="MDQ8209527.1"/>
    <property type="molecule type" value="Genomic_DNA"/>
</dbReference>
<dbReference type="RefSeq" id="WP_308952444.1">
    <property type="nucleotide sequence ID" value="NZ_JARXHW010000080.1"/>
</dbReference>
<feature type="transmembrane region" description="Helical" evidence="1">
    <location>
        <begin position="162"/>
        <end position="180"/>
    </location>
</feature>
<evidence type="ECO:0000313" key="4">
    <source>
        <dbReference type="Proteomes" id="UP001225316"/>
    </source>
</evidence>
<sequence length="232" mass="25414">MFDYQTVYNAYTALIAGLITSVHCVAMCGPLSCAFAPTKAQDASPQLVLTCYHLAKLFSYALVGTLAGAFGSVVIRSVESSWLNYLPWILVLFFLMVAFRLDRFLPKPIWLGKLYRQVTARFSRLQKPVAAAVIGLASPLLPCGPLYMIFGLALFSGSPLKGAEFAIGFGLGTLPLLWLAQSQFMRVQLKVTPVTLVRIQRGLALVAALVVAWRLRTTLGIEGAENWVCHPF</sequence>
<accession>A0ABU1B276</accession>
<keyword evidence="4" id="KW-1185">Reference proteome</keyword>
<keyword evidence="1" id="KW-0472">Membrane</keyword>
<evidence type="ECO:0000313" key="3">
    <source>
        <dbReference type="EMBL" id="MDQ8209527.1"/>
    </source>
</evidence>
<feature type="transmembrane region" description="Helical" evidence="1">
    <location>
        <begin position="12"/>
        <end position="36"/>
    </location>
</feature>
<feature type="domain" description="Urease accessory protein UreH-like transmembrane" evidence="2">
    <location>
        <begin position="12"/>
        <end position="207"/>
    </location>
</feature>
<feature type="transmembrane region" description="Helical" evidence="1">
    <location>
        <begin position="82"/>
        <end position="101"/>
    </location>
</feature>
<dbReference type="PANTHER" id="PTHR42208">
    <property type="entry name" value="HEAVY METAL TRANSPORTER-RELATED"/>
    <property type="match status" value="1"/>
</dbReference>
<keyword evidence="1" id="KW-1133">Transmembrane helix</keyword>
<evidence type="ECO:0000256" key="1">
    <source>
        <dbReference type="SAM" id="Phobius"/>
    </source>
</evidence>
<dbReference type="InterPro" id="IPR039447">
    <property type="entry name" value="UreH-like_TM_dom"/>
</dbReference>
<protein>
    <submittedName>
        <fullName evidence="3">Sulfite exporter TauE/SafE family protein</fullName>
    </submittedName>
</protein>
<evidence type="ECO:0000259" key="2">
    <source>
        <dbReference type="Pfam" id="PF13386"/>
    </source>
</evidence>
<organism evidence="3 4">
    <name type="scientific">Thalassobacterium maritimum</name>
    <dbReference type="NCBI Taxonomy" id="3041265"/>
    <lineage>
        <taxon>Bacteria</taxon>
        <taxon>Pseudomonadati</taxon>
        <taxon>Verrucomicrobiota</taxon>
        <taxon>Opitutia</taxon>
        <taxon>Puniceicoccales</taxon>
        <taxon>Coraliomargaritaceae</taxon>
        <taxon>Thalassobacterium</taxon>
    </lineage>
</organism>
<comment type="caution">
    <text evidence="3">The sequence shown here is derived from an EMBL/GenBank/DDBJ whole genome shotgun (WGS) entry which is preliminary data.</text>
</comment>